<dbReference type="GO" id="GO:0016791">
    <property type="term" value="F:phosphatase activity"/>
    <property type="evidence" value="ECO:0007669"/>
    <property type="project" value="TreeGrafter"/>
</dbReference>
<comment type="similarity">
    <text evidence="1 2">Belongs to the metallophosphoesterase superfamily. YfcE family.</text>
</comment>
<dbReference type="Gene3D" id="3.60.21.10">
    <property type="match status" value="1"/>
</dbReference>
<dbReference type="PANTHER" id="PTHR42850:SF2">
    <property type="entry name" value="BLL5683 PROTEIN"/>
    <property type="match status" value="1"/>
</dbReference>
<protein>
    <recommendedName>
        <fullName evidence="2">Phosphoesterase</fullName>
        <ecNumber evidence="2">3.1.4.-</ecNumber>
    </recommendedName>
</protein>
<keyword evidence="4" id="KW-0378">Hydrolase</keyword>
<evidence type="ECO:0000313" key="5">
    <source>
        <dbReference type="Proteomes" id="UP000823616"/>
    </source>
</evidence>
<organism evidence="4 5">
    <name type="scientific">Candidatus Avitreponema avistercoris</name>
    <dbReference type="NCBI Taxonomy" id="2840705"/>
    <lineage>
        <taxon>Bacteria</taxon>
        <taxon>Pseudomonadati</taxon>
        <taxon>Spirochaetota</taxon>
        <taxon>Spirochaetia</taxon>
        <taxon>Spirochaetales</taxon>
        <taxon>Candidatus Avitreponema</taxon>
    </lineage>
</organism>
<dbReference type="EC" id="3.1.4.-" evidence="2"/>
<dbReference type="InterPro" id="IPR029052">
    <property type="entry name" value="Metallo-depent_PP-like"/>
</dbReference>
<reference evidence="4" key="1">
    <citation type="submission" date="2020-10" db="EMBL/GenBank/DDBJ databases">
        <authorList>
            <person name="Gilroy R."/>
        </authorList>
    </citation>
    <scope>NUCLEOTIDE SEQUENCE</scope>
    <source>
        <strain evidence="4">B3-4054</strain>
    </source>
</reference>
<dbReference type="GO" id="GO:0005737">
    <property type="term" value="C:cytoplasm"/>
    <property type="evidence" value="ECO:0007669"/>
    <property type="project" value="TreeGrafter"/>
</dbReference>
<evidence type="ECO:0000256" key="1">
    <source>
        <dbReference type="ARBA" id="ARBA00008950"/>
    </source>
</evidence>
<gene>
    <name evidence="4" type="primary">yfcE</name>
    <name evidence="4" type="ORF">IAA96_02645</name>
</gene>
<dbReference type="EMBL" id="JADIMS010000043">
    <property type="protein sequence ID" value="MBO8449984.1"/>
    <property type="molecule type" value="Genomic_DNA"/>
</dbReference>
<dbReference type="Pfam" id="PF12850">
    <property type="entry name" value="Metallophos_2"/>
    <property type="match status" value="1"/>
</dbReference>
<sequence length="189" mass="20313">MKIFVISDIHGKLPALETARQRAEEEQPDLVVCCGDFLNHGPRNGIPEGYDPPGTAALLNRFFTDRLLCVRGNCDSEVDQMLLDFPCLQESAAAGIPAKNGTVTRIFFHHGHKEFPAPPGCVVVSGHTHIPLAEWRGGTVFLNPGSISIPKGGSPASYAVLYSGKEQGLEIEVKPLDGRGGAFLRLSVP</sequence>
<reference evidence="4" key="2">
    <citation type="journal article" date="2021" name="PeerJ">
        <title>Extensive microbial diversity within the chicken gut microbiome revealed by metagenomics and culture.</title>
        <authorList>
            <person name="Gilroy R."/>
            <person name="Ravi A."/>
            <person name="Getino M."/>
            <person name="Pursley I."/>
            <person name="Horton D.L."/>
            <person name="Alikhan N.F."/>
            <person name="Baker D."/>
            <person name="Gharbi K."/>
            <person name="Hall N."/>
            <person name="Watson M."/>
            <person name="Adriaenssens E.M."/>
            <person name="Foster-Nyarko E."/>
            <person name="Jarju S."/>
            <person name="Secka A."/>
            <person name="Antonio M."/>
            <person name="Oren A."/>
            <person name="Chaudhuri R.R."/>
            <person name="La Ragione R."/>
            <person name="Hildebrand F."/>
            <person name="Pallen M.J."/>
        </authorList>
    </citation>
    <scope>NUCLEOTIDE SEQUENCE</scope>
    <source>
        <strain evidence="4">B3-4054</strain>
    </source>
</reference>
<dbReference type="SUPFAM" id="SSF56300">
    <property type="entry name" value="Metallo-dependent phosphatases"/>
    <property type="match status" value="1"/>
</dbReference>
<evidence type="ECO:0000259" key="3">
    <source>
        <dbReference type="Pfam" id="PF12850"/>
    </source>
</evidence>
<accession>A0A9D9HGG8</accession>
<dbReference type="NCBIfam" id="TIGR00040">
    <property type="entry name" value="yfcE"/>
    <property type="match status" value="1"/>
</dbReference>
<dbReference type="InterPro" id="IPR000979">
    <property type="entry name" value="Phosphodiesterase_MJ0936/Vps29"/>
</dbReference>
<dbReference type="NCBIfam" id="NF006988">
    <property type="entry name" value="PRK09453.1"/>
    <property type="match status" value="1"/>
</dbReference>
<name>A0A9D9HGG8_9SPIR</name>
<evidence type="ECO:0000313" key="4">
    <source>
        <dbReference type="EMBL" id="MBO8449984.1"/>
    </source>
</evidence>
<dbReference type="AlphaFoldDB" id="A0A9D9HGG8"/>
<dbReference type="InterPro" id="IPR024654">
    <property type="entry name" value="Calcineurin-like_PHP_lpxH"/>
</dbReference>
<dbReference type="GO" id="GO:0046872">
    <property type="term" value="F:metal ion binding"/>
    <property type="evidence" value="ECO:0007669"/>
    <property type="project" value="UniProtKB-KW"/>
</dbReference>
<keyword evidence="2" id="KW-0479">Metal-binding</keyword>
<dbReference type="Proteomes" id="UP000823616">
    <property type="component" value="Unassembled WGS sequence"/>
</dbReference>
<dbReference type="PANTHER" id="PTHR42850">
    <property type="entry name" value="METALLOPHOSPHOESTERASE"/>
    <property type="match status" value="1"/>
</dbReference>
<feature type="domain" description="Calcineurin-like phosphoesterase" evidence="3">
    <location>
        <begin position="1"/>
        <end position="162"/>
    </location>
</feature>
<comment type="cofactor">
    <cofactor evidence="2">
        <name>a divalent metal cation</name>
        <dbReference type="ChEBI" id="CHEBI:60240"/>
    </cofactor>
</comment>
<evidence type="ECO:0000256" key="2">
    <source>
        <dbReference type="RuleBase" id="RU362039"/>
    </source>
</evidence>
<dbReference type="InterPro" id="IPR050126">
    <property type="entry name" value="Ap4A_hydrolase"/>
</dbReference>
<comment type="caution">
    <text evidence="4">The sequence shown here is derived from an EMBL/GenBank/DDBJ whole genome shotgun (WGS) entry which is preliminary data.</text>
</comment>
<proteinExistence type="inferred from homology"/>